<accession>A0ABN7KAS5</accession>
<feature type="transmembrane region" description="Helical" evidence="1">
    <location>
        <begin position="7"/>
        <end position="28"/>
    </location>
</feature>
<keyword evidence="1" id="KW-0812">Transmembrane</keyword>
<dbReference type="Proteomes" id="UP000789803">
    <property type="component" value="Unassembled WGS sequence"/>
</dbReference>
<organism evidence="2 3">
    <name type="scientific">Campylobacter majalis</name>
    <dbReference type="NCBI Taxonomy" id="2790656"/>
    <lineage>
        <taxon>Bacteria</taxon>
        <taxon>Pseudomonadati</taxon>
        <taxon>Campylobacterota</taxon>
        <taxon>Epsilonproteobacteria</taxon>
        <taxon>Campylobacterales</taxon>
        <taxon>Campylobacteraceae</taxon>
        <taxon>Campylobacter</taxon>
    </lineage>
</organism>
<feature type="transmembrane region" description="Helical" evidence="1">
    <location>
        <begin position="34"/>
        <end position="55"/>
    </location>
</feature>
<dbReference type="EMBL" id="CAJHOF010000018">
    <property type="protein sequence ID" value="CAD7289546.1"/>
    <property type="molecule type" value="Genomic_DNA"/>
</dbReference>
<protein>
    <submittedName>
        <fullName evidence="2">Uncharacterized protein</fullName>
    </submittedName>
</protein>
<keyword evidence="3" id="KW-1185">Reference proteome</keyword>
<comment type="caution">
    <text evidence="2">The sequence shown here is derived from an EMBL/GenBank/DDBJ whole genome shotgun (WGS) entry which is preliminary data.</text>
</comment>
<reference evidence="2 3" key="1">
    <citation type="submission" date="2020-11" db="EMBL/GenBank/DDBJ databases">
        <authorList>
            <person name="Peeters C."/>
        </authorList>
    </citation>
    <scope>NUCLEOTIDE SEQUENCE [LARGE SCALE GENOMIC DNA]</scope>
    <source>
        <strain evidence="2 3">LMG 7974</strain>
    </source>
</reference>
<dbReference type="RefSeq" id="WP_229933401.1">
    <property type="nucleotide sequence ID" value="NZ_CAJHOF010000018.1"/>
</dbReference>
<proteinExistence type="predicted"/>
<name>A0ABN7KAS5_9BACT</name>
<evidence type="ECO:0000313" key="2">
    <source>
        <dbReference type="EMBL" id="CAD7289546.1"/>
    </source>
</evidence>
<gene>
    <name evidence="2" type="ORF">LMG7974_01623</name>
</gene>
<evidence type="ECO:0000256" key="1">
    <source>
        <dbReference type="SAM" id="Phobius"/>
    </source>
</evidence>
<sequence>MKKWQELTINAFMNLGIGLMAGGILKLVLDFSSIISSVVISFLGAYILLFASLTAKSIEERG</sequence>
<keyword evidence="1" id="KW-1133">Transmembrane helix</keyword>
<evidence type="ECO:0000313" key="3">
    <source>
        <dbReference type="Proteomes" id="UP000789803"/>
    </source>
</evidence>
<keyword evidence="1" id="KW-0472">Membrane</keyword>